<protein>
    <submittedName>
        <fullName evidence="2">Uncharacterized protein</fullName>
    </submittedName>
</protein>
<sequence>MMVGVEVVRVVWIVLAVVIVLLLVVVGSVGAALLAVASEVEQEPFLDD</sequence>
<evidence type="ECO:0000313" key="3">
    <source>
        <dbReference type="Proteomes" id="UP001237823"/>
    </source>
</evidence>
<keyword evidence="1" id="KW-1133">Transmembrane helix</keyword>
<comment type="caution">
    <text evidence="2">The sequence shown here is derived from an EMBL/GenBank/DDBJ whole genome shotgun (WGS) entry which is preliminary data.</text>
</comment>
<gene>
    <name evidence="2" type="ORF">QUG92_10910</name>
</gene>
<organism evidence="2 3">
    <name type="scientific">Curtobacterium citri</name>
    <dbReference type="NCBI Taxonomy" id="3055139"/>
    <lineage>
        <taxon>Bacteria</taxon>
        <taxon>Bacillati</taxon>
        <taxon>Actinomycetota</taxon>
        <taxon>Actinomycetes</taxon>
        <taxon>Micrococcales</taxon>
        <taxon>Microbacteriaceae</taxon>
        <taxon>Curtobacterium</taxon>
    </lineage>
</organism>
<reference evidence="2 3" key="1">
    <citation type="submission" date="2023-06" db="EMBL/GenBank/DDBJ databases">
        <authorList>
            <person name="Feng G."/>
            <person name="Li J."/>
            <person name="Zhu H."/>
        </authorList>
    </citation>
    <scope>NUCLEOTIDE SEQUENCE [LARGE SCALE GENOMIC DNA]</scope>
    <source>
        <strain evidence="2 3">RHCKG23</strain>
    </source>
</reference>
<proteinExistence type="predicted"/>
<dbReference type="EMBL" id="JAUCML010000006">
    <property type="protein sequence ID" value="MDM7885612.1"/>
    <property type="molecule type" value="Genomic_DNA"/>
</dbReference>
<keyword evidence="1" id="KW-0472">Membrane</keyword>
<feature type="transmembrane region" description="Helical" evidence="1">
    <location>
        <begin position="12"/>
        <end position="36"/>
    </location>
</feature>
<keyword evidence="3" id="KW-1185">Reference proteome</keyword>
<keyword evidence="1" id="KW-0812">Transmembrane</keyword>
<dbReference type="Proteomes" id="UP001237823">
    <property type="component" value="Unassembled WGS sequence"/>
</dbReference>
<evidence type="ECO:0000256" key="1">
    <source>
        <dbReference type="SAM" id="Phobius"/>
    </source>
</evidence>
<name>A0ABT7T7R4_9MICO</name>
<dbReference type="RefSeq" id="WP_289459049.1">
    <property type="nucleotide sequence ID" value="NZ_JAUCML010000006.1"/>
</dbReference>
<accession>A0ABT7T7R4</accession>
<evidence type="ECO:0000313" key="2">
    <source>
        <dbReference type="EMBL" id="MDM7885612.1"/>
    </source>
</evidence>